<feature type="compositionally biased region" description="Basic and acidic residues" evidence="5">
    <location>
        <begin position="1079"/>
        <end position="1093"/>
    </location>
</feature>
<dbReference type="GO" id="GO:0016887">
    <property type="term" value="F:ATP hydrolysis activity"/>
    <property type="evidence" value="ECO:0007669"/>
    <property type="project" value="InterPro"/>
</dbReference>
<proteinExistence type="inferred from homology"/>
<feature type="domain" description="AAA+ ATPase" evidence="6">
    <location>
        <begin position="331"/>
        <end position="473"/>
    </location>
</feature>
<evidence type="ECO:0000256" key="1">
    <source>
        <dbReference type="ARBA" id="ARBA00006914"/>
    </source>
</evidence>
<feature type="compositionally biased region" description="Basic and acidic residues" evidence="5">
    <location>
        <begin position="1102"/>
        <end position="1119"/>
    </location>
</feature>
<dbReference type="GO" id="GO:0005524">
    <property type="term" value="F:ATP binding"/>
    <property type="evidence" value="ECO:0007669"/>
    <property type="project" value="UniProtKB-KW"/>
</dbReference>
<dbReference type="SMART" id="SM00382">
    <property type="entry name" value="AAA"/>
    <property type="match status" value="1"/>
</dbReference>
<evidence type="ECO:0000259" key="6">
    <source>
        <dbReference type="SMART" id="SM00382"/>
    </source>
</evidence>
<dbReference type="RefSeq" id="XP_067081503.1">
    <property type="nucleotide sequence ID" value="XM_067225402.1"/>
</dbReference>
<dbReference type="GO" id="GO:0005634">
    <property type="term" value="C:nucleus"/>
    <property type="evidence" value="ECO:0007669"/>
    <property type="project" value="TreeGrafter"/>
</dbReference>
<dbReference type="PROSITE" id="PS00674">
    <property type="entry name" value="AAA"/>
    <property type="match status" value="1"/>
</dbReference>
<dbReference type="VEuPathDB" id="TriTrypDB:TEOVI_000231100"/>
<dbReference type="InterPro" id="IPR045199">
    <property type="entry name" value="ATAD2-like"/>
</dbReference>
<dbReference type="GO" id="GO:0006337">
    <property type="term" value="P:nucleosome disassembly"/>
    <property type="evidence" value="ECO:0007669"/>
    <property type="project" value="TreeGrafter"/>
</dbReference>
<feature type="compositionally biased region" description="Basic residues" evidence="5">
    <location>
        <begin position="1052"/>
        <end position="1068"/>
    </location>
</feature>
<dbReference type="Gene3D" id="1.20.920.10">
    <property type="entry name" value="Bromodomain-like"/>
    <property type="match status" value="1"/>
</dbReference>
<evidence type="ECO:0000256" key="2">
    <source>
        <dbReference type="ARBA" id="ARBA00022741"/>
    </source>
</evidence>
<dbReference type="GO" id="GO:0006334">
    <property type="term" value="P:nucleosome assembly"/>
    <property type="evidence" value="ECO:0007669"/>
    <property type="project" value="TreeGrafter"/>
</dbReference>
<protein>
    <submittedName>
        <fullName evidence="7">AAA ATPase, putative</fullName>
    </submittedName>
</protein>
<dbReference type="InterPro" id="IPR041569">
    <property type="entry name" value="AAA_lid_3"/>
</dbReference>
<dbReference type="InterPro" id="IPR027417">
    <property type="entry name" value="P-loop_NTPase"/>
</dbReference>
<keyword evidence="4" id="KW-0103">Bromodomain</keyword>
<dbReference type="SUPFAM" id="SSF52540">
    <property type="entry name" value="P-loop containing nucleoside triphosphate hydrolases"/>
    <property type="match status" value="1"/>
</dbReference>
<dbReference type="Proteomes" id="UP000195570">
    <property type="component" value="Unassembled WGS sequence"/>
</dbReference>
<name>A0A1G4IEL8_TRYEQ</name>
<keyword evidence="2" id="KW-0547">Nucleotide-binding</keyword>
<dbReference type="Gene3D" id="1.10.8.60">
    <property type="match status" value="1"/>
</dbReference>
<dbReference type="Gene3D" id="3.40.50.300">
    <property type="entry name" value="P-loop containing nucleotide triphosphate hydrolases"/>
    <property type="match status" value="1"/>
</dbReference>
<dbReference type="PANTHER" id="PTHR23069:SF0">
    <property type="entry name" value="TAT-BINDING HOMOLOG 7"/>
    <property type="match status" value="1"/>
</dbReference>
<comment type="similarity">
    <text evidence="1">Belongs to the AAA ATPase family.</text>
</comment>
<accession>A0A1G4IEL8</accession>
<comment type="caution">
    <text evidence="7">The sequence shown here is derived from an EMBL/GenBank/DDBJ whole genome shotgun (WGS) entry which is preliminary data.</text>
</comment>
<dbReference type="EMBL" id="CZPT02001525">
    <property type="protein sequence ID" value="SCU70737.1"/>
    <property type="molecule type" value="Genomic_DNA"/>
</dbReference>
<dbReference type="InterPro" id="IPR003959">
    <property type="entry name" value="ATPase_AAA_core"/>
</dbReference>
<dbReference type="GeneID" id="92376251"/>
<evidence type="ECO:0000256" key="4">
    <source>
        <dbReference type="ARBA" id="ARBA00023117"/>
    </source>
</evidence>
<dbReference type="InterPro" id="IPR003960">
    <property type="entry name" value="ATPase_AAA_CS"/>
</dbReference>
<evidence type="ECO:0000313" key="7">
    <source>
        <dbReference type="EMBL" id="SCU70737.1"/>
    </source>
</evidence>
<feature type="region of interest" description="Disordered" evidence="5">
    <location>
        <begin position="1"/>
        <end position="57"/>
    </location>
</feature>
<feature type="compositionally biased region" description="Polar residues" evidence="5">
    <location>
        <begin position="1"/>
        <end position="14"/>
    </location>
</feature>
<evidence type="ECO:0000256" key="3">
    <source>
        <dbReference type="ARBA" id="ARBA00022840"/>
    </source>
</evidence>
<evidence type="ECO:0000313" key="8">
    <source>
        <dbReference type="Proteomes" id="UP000195570"/>
    </source>
</evidence>
<dbReference type="Pfam" id="PF00004">
    <property type="entry name" value="AAA"/>
    <property type="match status" value="1"/>
</dbReference>
<dbReference type="PANTHER" id="PTHR23069">
    <property type="entry name" value="AAA DOMAIN-CONTAINING"/>
    <property type="match status" value="1"/>
</dbReference>
<dbReference type="Pfam" id="PF17862">
    <property type="entry name" value="AAA_lid_3"/>
    <property type="match status" value="1"/>
</dbReference>
<dbReference type="GO" id="GO:0003682">
    <property type="term" value="F:chromatin binding"/>
    <property type="evidence" value="ECO:0007669"/>
    <property type="project" value="TreeGrafter"/>
</dbReference>
<dbReference type="GO" id="GO:0042393">
    <property type="term" value="F:histone binding"/>
    <property type="evidence" value="ECO:0007669"/>
    <property type="project" value="TreeGrafter"/>
</dbReference>
<feature type="region of interest" description="Disordered" evidence="5">
    <location>
        <begin position="1023"/>
        <end position="1119"/>
    </location>
</feature>
<evidence type="ECO:0000256" key="5">
    <source>
        <dbReference type="SAM" id="MobiDB-lite"/>
    </source>
</evidence>
<gene>
    <name evidence="7" type="ORF">TEOVI_000231100</name>
</gene>
<dbReference type="InterPro" id="IPR003593">
    <property type="entry name" value="AAA+_ATPase"/>
</dbReference>
<keyword evidence="3" id="KW-0067">ATP-binding</keyword>
<dbReference type="GO" id="GO:0045815">
    <property type="term" value="P:transcription initiation-coupled chromatin remodeling"/>
    <property type="evidence" value="ECO:0007669"/>
    <property type="project" value="TreeGrafter"/>
</dbReference>
<feature type="compositionally biased region" description="Polar residues" evidence="5">
    <location>
        <begin position="22"/>
        <end position="37"/>
    </location>
</feature>
<dbReference type="InterPro" id="IPR036427">
    <property type="entry name" value="Bromodomain-like_sf"/>
</dbReference>
<feature type="region of interest" description="Disordered" evidence="5">
    <location>
        <begin position="105"/>
        <end position="182"/>
    </location>
</feature>
<reference evidence="7" key="1">
    <citation type="submission" date="2016-09" db="EMBL/GenBank/DDBJ databases">
        <authorList>
            <person name="Hebert L."/>
            <person name="Moumen B."/>
        </authorList>
    </citation>
    <scope>NUCLEOTIDE SEQUENCE [LARGE SCALE GENOMIC DNA]</scope>
    <source>
        <strain evidence="7">OVI</strain>
    </source>
</reference>
<dbReference type="FunFam" id="3.40.50.300:FF:000061">
    <property type="entry name" value="ATPase family, AAA domain-containing 2"/>
    <property type="match status" value="1"/>
</dbReference>
<dbReference type="AlphaFoldDB" id="A0A1G4IEL8"/>
<keyword evidence="8" id="KW-1185">Reference proteome</keyword>
<feature type="compositionally biased region" description="Polar residues" evidence="5">
    <location>
        <begin position="1042"/>
        <end position="1051"/>
    </location>
</feature>
<organism evidence="7 8">
    <name type="scientific">Trypanosoma equiperdum</name>
    <dbReference type="NCBI Taxonomy" id="5694"/>
    <lineage>
        <taxon>Eukaryota</taxon>
        <taxon>Discoba</taxon>
        <taxon>Euglenozoa</taxon>
        <taxon>Kinetoplastea</taxon>
        <taxon>Metakinetoplastina</taxon>
        <taxon>Trypanosomatida</taxon>
        <taxon>Trypanosomatidae</taxon>
        <taxon>Trypanosoma</taxon>
    </lineage>
</organism>
<sequence>MVVTRSQTKLSAQLHTGDAGPHTTNANKFSNFITNAPQTPPREEPLGRGCRIPRPAAPTYDSLYVSEALTRRSKQPAVQELQINTRYPERDAAKRAVTKLSDTLELLDGSGAGPSESSDDSDGNDRCAMHTDGTPTRKVPHGRFRCNGTPGKVVTRKRDRDESVDSSITDESLRRGSPEEEAGGLLFEHSSLDLSSEEPLSDCEVQRAKKNAKVCVSKNKPINHYLSAEIKETSLEDKKGLFGASRGSRQRRTEDVLLGLSGADDAAHRREPGLSKEGNNNALGDITPLNLDTSVTFEKVGGLSGHIVLLREMVLLPLMYPGMLQAMSLSPPRGVLFVGPPGTGKTLMARALANEGMLHANQKITFFMRKGADILSKWVGEAERQLILLFEEAKRQQPSIIFFDELDGLVPVRHAKAEQSQAALVATLLALIDGLDDRGRVVVIGATNRPDTIDPALRRPGRFDRELYFPLPDGAARRHILDIVTKPMLPADRLDREEILQELTDRCAGWTGAEIQAVCTEAGLNRLRTALPQIYTTSKKLQIPEGALIVQREDFFIAAHRVKNSARRVTTAVGDGLDEHLEHLLNSTRCKLLSFVAARWPSASTALAKEKRDCSNSADAVRELSSFPISNVAHPFLLFLTTEAVGCATDREDSEFAVQKAAIALTKGLPSIRAFTLYLPHLVVDRDASGLLGVRTTGDLGPLSGNLTCGEGGDDLRDSNRFDTGHIYSCIAAVRRCSGPSLVILKGLEEWLADHAPEVDASFGCGNKCGIGRSNDVDNLCYYLNCLRDTDALIIAPTVRRDVSSTFFAGNRLSIQLRTAVCEVPCTPSDDDLRRFLSYLLRVVDLALKTSAPINLQELPEDLSPPPPLSPKQVRAAWLDEVDLWRRVDFRRRQLRHVLTKWVGQYINNKKFSVFVSRNLDLTPTHDLYNHWQQHTNGRQISLSDVMMKLENEEYTSLSQYNNDIDMLVNNVRSFFRTVSAFDLRYRVRASELKELTVLNLYKINRAVVSFCEKHKDLVMPGAPPPCSTADKALQEPPKTPQRGTTGATPTQRKKPRYYGMRRRRRPANRGGRSCQKKAPVENVERDQPREAEIDVLGSSGSRDDNHDREEKARRKTENMEVEVKKMVEEEMVEVDGAPVDESIPRRLEVELPQQCDIAGLAPEDGEGTEHAAEHHSPDGTYGSADEWMGVMLLKLRGFSFLRLHLVMQAAMRLLESEVQMRRVRGEHQQTTEFEPASSSREVSPFKSSMTFCSWMLLKAVQEVEVVSSNG</sequence>